<dbReference type="Proteomes" id="UP000265427">
    <property type="component" value="Unassembled WGS sequence"/>
</dbReference>
<reference evidence="4 5" key="1">
    <citation type="submission" date="2018-08" db="EMBL/GenBank/DDBJ databases">
        <title>Aphanomyces genome sequencing and annotation.</title>
        <authorList>
            <person name="Minardi D."/>
            <person name="Oidtmann B."/>
            <person name="Van Der Giezen M."/>
            <person name="Studholme D.J."/>
        </authorList>
    </citation>
    <scope>NUCLEOTIDE SEQUENCE [LARGE SCALE GENOMIC DNA]</scope>
    <source>
        <strain evidence="2 4">Kv</strain>
        <strain evidence="3 5">Yx</strain>
    </source>
</reference>
<dbReference type="VEuPathDB" id="FungiDB:H257_01298"/>
<dbReference type="Proteomes" id="UP000266239">
    <property type="component" value="Unassembled WGS sequence"/>
</dbReference>
<evidence type="ECO:0000313" key="2">
    <source>
        <dbReference type="EMBL" id="RHY01663.1"/>
    </source>
</evidence>
<dbReference type="EMBL" id="QUTA01007782">
    <property type="protein sequence ID" value="RHY05826.1"/>
    <property type="molecule type" value="Genomic_DNA"/>
</dbReference>
<dbReference type="EMBL" id="QUSZ01007748">
    <property type="protein sequence ID" value="RHY01663.1"/>
    <property type="molecule type" value="Genomic_DNA"/>
</dbReference>
<organism evidence="3 5">
    <name type="scientific">Aphanomyces astaci</name>
    <name type="common">Crayfish plague agent</name>
    <dbReference type="NCBI Taxonomy" id="112090"/>
    <lineage>
        <taxon>Eukaryota</taxon>
        <taxon>Sar</taxon>
        <taxon>Stramenopiles</taxon>
        <taxon>Oomycota</taxon>
        <taxon>Saprolegniomycetes</taxon>
        <taxon>Saprolegniales</taxon>
        <taxon>Verrucalvaceae</taxon>
        <taxon>Aphanomyces</taxon>
    </lineage>
</organism>
<comment type="caution">
    <text evidence="3">The sequence shown here is derived from an EMBL/GenBank/DDBJ whole genome shotgun (WGS) entry which is preliminary data.</text>
</comment>
<feature type="region of interest" description="Disordered" evidence="1">
    <location>
        <begin position="135"/>
        <end position="166"/>
    </location>
</feature>
<sequence length="360" mass="38751">MVTGNLNIKGTVAPWHASHDSSFAAAVLRVEDLKNQAKGAKILVRVTIGKIQSQTEPQPAETGQFNEILTFEGFQSDNKNAVQIEVLQADGAKPIATAKLSLAPFINARGIEEKEFNLDDGAGVIVLSYEFAQKDKGKKQSPPPPASSTTKSSSSNDPHASIPRSLTTTAEHAPSLWYIHPSFYYAKTKEVYSYATSFSAVGYVARYGESTLEYLLHRLAPKQVGSLDAVDQSLVPALTKVDSRVDENVSHLLKSIAASQDYLLKTKDGALIKVHNTVTATKSSVVSTVSSVQAKVSQVTSSTVETACSLHQKTVDKANEVRKSTVDTISSVSHSTYATLSNATHHILAHVPFINSKEKA</sequence>
<evidence type="ECO:0000313" key="3">
    <source>
        <dbReference type="EMBL" id="RHY05826.1"/>
    </source>
</evidence>
<proteinExistence type="predicted"/>
<gene>
    <name evidence="3" type="ORF">DYB25_002399</name>
    <name evidence="2" type="ORF">DYB36_008984</name>
</gene>
<accession>A0A397AFH6</accession>
<evidence type="ECO:0000313" key="5">
    <source>
        <dbReference type="Proteomes" id="UP000266239"/>
    </source>
</evidence>
<dbReference type="AlphaFoldDB" id="A0A397AFH6"/>
<name>A0A397AFH6_APHAT</name>
<evidence type="ECO:0000313" key="4">
    <source>
        <dbReference type="Proteomes" id="UP000265427"/>
    </source>
</evidence>
<protein>
    <submittedName>
        <fullName evidence="3">Uncharacterized protein</fullName>
    </submittedName>
</protein>
<evidence type="ECO:0000256" key="1">
    <source>
        <dbReference type="SAM" id="MobiDB-lite"/>
    </source>
</evidence>